<evidence type="ECO:0000313" key="2">
    <source>
        <dbReference type="Proteomes" id="UP000403266"/>
    </source>
</evidence>
<dbReference type="Proteomes" id="UP000403266">
    <property type="component" value="Unassembled WGS sequence"/>
</dbReference>
<protein>
    <submittedName>
        <fullName evidence="1">Uncharacterized protein</fullName>
    </submittedName>
</protein>
<evidence type="ECO:0000313" key="1">
    <source>
        <dbReference type="EMBL" id="MPR25554.1"/>
    </source>
</evidence>
<dbReference type="EMBL" id="VOSK01000026">
    <property type="protein sequence ID" value="MPR25554.1"/>
    <property type="molecule type" value="Genomic_DNA"/>
</dbReference>
<reference evidence="1 2" key="1">
    <citation type="journal article" date="2019" name="Syst. Appl. Microbiol.">
        <title>Microvirga tunisiensis sp. nov., a root nodule symbiotic bacterium isolated from Lupinus micranthus and L. luteus grown in Northern Tunisia.</title>
        <authorList>
            <person name="Msaddak A."/>
            <person name="Rejili M."/>
            <person name="Duran D."/>
            <person name="Mars M."/>
            <person name="Palacios J.M."/>
            <person name="Ruiz-Argueso T."/>
            <person name="Rey L."/>
            <person name="Imperial J."/>
        </authorList>
    </citation>
    <scope>NUCLEOTIDE SEQUENCE [LARGE SCALE GENOMIC DNA]</scope>
    <source>
        <strain evidence="1 2">Lmie10</strain>
    </source>
</reference>
<name>A0A5N7MHB7_9HYPH</name>
<sequence length="145" mass="16102">MSERIGRLCDELRIKLHGMDRRLEALKSNGAATFDQSQDVLESQLDRVEQRIYDNRVTVEAANIRVKTWLAEQKVRSVAGGALWTERHRAHRLEIRADDAEAYAIAVFELAAAAADEATLAVLQALLARNDADAAALCETDLSNQ</sequence>
<gene>
    <name evidence="1" type="ORF">FS320_09955</name>
</gene>
<dbReference type="RefSeq" id="WP_152711303.1">
    <property type="nucleotide sequence ID" value="NZ_VOSJ01000046.1"/>
</dbReference>
<keyword evidence="2" id="KW-1185">Reference proteome</keyword>
<accession>A0A5N7MHB7</accession>
<dbReference type="OrthoDB" id="8020966at2"/>
<proteinExistence type="predicted"/>
<organism evidence="1 2">
    <name type="scientific">Microvirga tunisiensis</name>
    <dbReference type="NCBI Taxonomy" id="2108360"/>
    <lineage>
        <taxon>Bacteria</taxon>
        <taxon>Pseudomonadati</taxon>
        <taxon>Pseudomonadota</taxon>
        <taxon>Alphaproteobacteria</taxon>
        <taxon>Hyphomicrobiales</taxon>
        <taxon>Methylobacteriaceae</taxon>
        <taxon>Microvirga</taxon>
    </lineage>
</organism>
<comment type="caution">
    <text evidence="1">The sequence shown here is derived from an EMBL/GenBank/DDBJ whole genome shotgun (WGS) entry which is preliminary data.</text>
</comment>
<dbReference type="AlphaFoldDB" id="A0A5N7MHB7"/>